<accession>A0A2P2DHN2</accession>
<feature type="transmembrane region" description="Helical" evidence="1">
    <location>
        <begin position="377"/>
        <end position="395"/>
    </location>
</feature>
<organism evidence="2 3">
    <name type="scientific">Leptospira ellinghausenii</name>
    <dbReference type="NCBI Taxonomy" id="1917822"/>
    <lineage>
        <taxon>Bacteria</taxon>
        <taxon>Pseudomonadati</taxon>
        <taxon>Spirochaetota</taxon>
        <taxon>Spirochaetia</taxon>
        <taxon>Leptospirales</taxon>
        <taxon>Leptospiraceae</taxon>
        <taxon>Leptospira</taxon>
    </lineage>
</organism>
<feature type="transmembrane region" description="Helical" evidence="1">
    <location>
        <begin position="115"/>
        <end position="147"/>
    </location>
</feature>
<dbReference type="EMBL" id="BFAZ01000010">
    <property type="protein sequence ID" value="GBF44142.1"/>
    <property type="molecule type" value="Genomic_DNA"/>
</dbReference>
<feature type="transmembrane region" description="Helical" evidence="1">
    <location>
        <begin position="198"/>
        <end position="227"/>
    </location>
</feature>
<name>A0A2P2DHN2_9LEPT</name>
<dbReference type="Pfam" id="PF14897">
    <property type="entry name" value="EpsG"/>
    <property type="match status" value="1"/>
</dbReference>
<dbReference type="NCBIfam" id="NF046093">
    <property type="entry name" value="AZOBR_p60025_fam"/>
    <property type="match status" value="1"/>
</dbReference>
<dbReference type="AlphaFoldDB" id="A0A2P2DHN2"/>
<dbReference type="InterPro" id="IPR049458">
    <property type="entry name" value="EpsG-like"/>
</dbReference>
<feature type="transmembrane region" description="Helical" evidence="1">
    <location>
        <begin position="296"/>
        <end position="314"/>
    </location>
</feature>
<dbReference type="InterPro" id="IPR058226">
    <property type="entry name" value="AZOBR_p60025-like"/>
</dbReference>
<feature type="transmembrane region" description="Helical" evidence="1">
    <location>
        <begin position="234"/>
        <end position="253"/>
    </location>
</feature>
<dbReference type="RefSeq" id="WP_108961121.1">
    <property type="nucleotide sequence ID" value="NZ_BFAZ01000010.1"/>
</dbReference>
<sequence length="404" mass="47122">MVLKKLNPIFDYLNTKQWLTIGLFIILWGISTLSYWKKYQWNPSSMVNFGHEFALQNDSETPENAILFKGETGDLGAGYDGQIFYYFSRPLANLNLDWPKGFDESYRAPRIGYPLLIAIFGIFGKSFAIFGMYFWNISLIIVSYFFLRKLLNEETKPYAVLYLLSPFALGSYYVLVSDSVMVSILIIAYYFYVNEKWIQFVLLSSLAILTKEPALFLLFPLGLLSLVRMDWKRVIVVGSVLVIPVCWHLYLSYKFPNWRPGRLTDFILPFEGLISYSESIWRQLASGGSIKELARLLSRFPLVILFFLGVFLPFTGKIQKGWEFRISFLLVMFMVGTAGYYHFWSVYENVSRMFTLSIPILLLLMNEDRQIRKQEYILITLLILVFFLLKVLFISKQMNFQVGF</sequence>
<gene>
    <name evidence="2" type="ORF">LPTSP2_34450</name>
</gene>
<feature type="transmembrane region" description="Helical" evidence="1">
    <location>
        <begin position="18"/>
        <end position="36"/>
    </location>
</feature>
<evidence type="ECO:0000313" key="3">
    <source>
        <dbReference type="Proteomes" id="UP000245206"/>
    </source>
</evidence>
<evidence type="ECO:0000313" key="2">
    <source>
        <dbReference type="EMBL" id="GBF44142.1"/>
    </source>
</evidence>
<proteinExistence type="predicted"/>
<keyword evidence="1" id="KW-0812">Transmembrane</keyword>
<feature type="transmembrane region" description="Helical" evidence="1">
    <location>
        <begin position="159"/>
        <end position="192"/>
    </location>
</feature>
<dbReference type="OrthoDB" id="344406at2"/>
<feature type="transmembrane region" description="Helical" evidence="1">
    <location>
        <begin position="326"/>
        <end position="343"/>
    </location>
</feature>
<evidence type="ECO:0008006" key="4">
    <source>
        <dbReference type="Google" id="ProtNLM"/>
    </source>
</evidence>
<protein>
    <recommendedName>
        <fullName evidence="4">Dolichyl-phosphate-mannose-protein mannosyltransferase</fullName>
    </recommendedName>
</protein>
<keyword evidence="1" id="KW-1133">Transmembrane helix</keyword>
<comment type="caution">
    <text evidence="2">The sequence shown here is derived from an EMBL/GenBank/DDBJ whole genome shotgun (WGS) entry which is preliminary data.</text>
</comment>
<evidence type="ECO:0000256" key="1">
    <source>
        <dbReference type="SAM" id="Phobius"/>
    </source>
</evidence>
<keyword evidence="1" id="KW-0472">Membrane</keyword>
<reference evidence="3" key="1">
    <citation type="journal article" date="2019" name="Microbiol. Immunol.">
        <title>Molecular and phenotypic characterization of Leptospira johnsonii sp. nov., Leptospira ellinghausenii sp. nov. and Leptospira ryugenii sp. nov. isolated from soil and water in Japan.</title>
        <authorList>
            <person name="Masuzawa T."/>
            <person name="Saito M."/>
            <person name="Nakao R."/>
            <person name="Nikaido Y."/>
            <person name="Matsumoto M."/>
            <person name="Ogawa M."/>
            <person name="Yokoyama M."/>
            <person name="Hidaka Y."/>
            <person name="Tomita J."/>
            <person name="Sakakibara K."/>
            <person name="Suzuki K."/>
            <person name="Yasuda S."/>
            <person name="Sato H."/>
            <person name="Yamaguchi M."/>
            <person name="Yoshida S.I."/>
            <person name="Koizumi N."/>
            <person name="Kawamura Y."/>
        </authorList>
    </citation>
    <scope>NUCLEOTIDE SEQUENCE [LARGE SCALE GENOMIC DNA]</scope>
    <source>
        <strain evidence="3">E18</strain>
    </source>
</reference>
<dbReference type="Proteomes" id="UP000245206">
    <property type="component" value="Unassembled WGS sequence"/>
</dbReference>
<keyword evidence="3" id="KW-1185">Reference proteome</keyword>